<comment type="caution">
    <text evidence="2">The sequence shown here is derived from an EMBL/GenBank/DDBJ whole genome shotgun (WGS) entry which is preliminary data.</text>
</comment>
<sequence>MKFFILTSLAISLVTLFSYKANSQVTSRSFQDTLSSSQMKIILSSIQNQSLVGIGEAEHGKKEYYDVKSQLVKSLIKEKGFTVMAFEGSMNSFERINEYVKGDSNIDVKKFLYEANVTNDSLLHHVFHTQEILDLINWIKTYNATHKKKVSIVGFDFQNPTLLVNDINKQLKTTGNKATVPDDSLTYFTGSLNKATLVYEEFYRNYMTYPEIIGIYKEDKLIAMAKNSSQRVEEVKNYVDRKFPDSKDSLVSKLKINLNALTALSKIFLDPNGAMERDKNMYENISYYKNLHKGEKTIVWAHNGHLSERDLVTGNGSRFYWMGYYLRQQFKSDFLTIGIHQNMKCASPPISSVKGSPLQVLVRKAIQVTAKCFEDNDNAVLINIVKPKVEKAQFLY</sequence>
<keyword evidence="3" id="KW-1185">Reference proteome</keyword>
<accession>A0ABR6VR83</accession>
<dbReference type="Pfam" id="PF05139">
    <property type="entry name" value="Erythro_esteras"/>
    <property type="match status" value="1"/>
</dbReference>
<evidence type="ECO:0000256" key="1">
    <source>
        <dbReference type="SAM" id="SignalP"/>
    </source>
</evidence>
<name>A0ABR6VR83_9BACT</name>
<gene>
    <name evidence="2" type="ORF">H7U12_08490</name>
</gene>
<dbReference type="EMBL" id="JACOAF010000021">
    <property type="protein sequence ID" value="MBC3539717.1"/>
    <property type="molecule type" value="Genomic_DNA"/>
</dbReference>
<protein>
    <submittedName>
        <fullName evidence="2">Erythromycin esterase family protein</fullName>
    </submittedName>
</protein>
<dbReference type="RefSeq" id="WP_186635957.1">
    <property type="nucleotide sequence ID" value="NZ_JACOAF010000021.1"/>
</dbReference>
<proteinExistence type="predicted"/>
<evidence type="ECO:0000313" key="3">
    <source>
        <dbReference type="Proteomes" id="UP000659698"/>
    </source>
</evidence>
<dbReference type="PANTHER" id="PTHR31299">
    <property type="entry name" value="ESTERASE, PUTATIVE (AFU_ORTHOLOGUE AFUA_1G05850)-RELATED"/>
    <property type="match status" value="1"/>
</dbReference>
<reference evidence="2 3" key="1">
    <citation type="journal article" date="2019" name="Int. J. Syst. Evol. Microbiol.">
        <title>Rufibacter sediminis sp. nov., isolated from freshwater lake sediment.</title>
        <authorList>
            <person name="Qu J.H."/>
            <person name="Zhang L.J."/>
            <person name="Fu Y.H."/>
            <person name="Li H.F."/>
        </authorList>
    </citation>
    <scope>NUCLEOTIDE SEQUENCE [LARGE SCALE GENOMIC DNA]</scope>
    <source>
        <strain evidence="2 3">H-1</strain>
    </source>
</reference>
<dbReference type="SUPFAM" id="SSF159501">
    <property type="entry name" value="EreA/ChaN-like"/>
    <property type="match status" value="1"/>
</dbReference>
<feature type="chain" id="PRO_5045202977" evidence="1">
    <location>
        <begin position="24"/>
        <end position="396"/>
    </location>
</feature>
<organism evidence="2 3">
    <name type="scientific">Rufibacter sediminis</name>
    <dbReference type="NCBI Taxonomy" id="2762756"/>
    <lineage>
        <taxon>Bacteria</taxon>
        <taxon>Pseudomonadati</taxon>
        <taxon>Bacteroidota</taxon>
        <taxon>Cytophagia</taxon>
        <taxon>Cytophagales</taxon>
        <taxon>Hymenobacteraceae</taxon>
        <taxon>Rufibacter</taxon>
    </lineage>
</organism>
<dbReference type="Gene3D" id="3.30.1870.10">
    <property type="entry name" value="EreA-like, domain 2"/>
    <property type="match status" value="1"/>
</dbReference>
<dbReference type="PANTHER" id="PTHR31299:SF0">
    <property type="entry name" value="ESTERASE, PUTATIVE (AFU_ORTHOLOGUE AFUA_1G05850)-RELATED"/>
    <property type="match status" value="1"/>
</dbReference>
<dbReference type="Gene3D" id="3.40.1660.10">
    <property type="entry name" value="EreA-like (biosynthetic domain)"/>
    <property type="match status" value="1"/>
</dbReference>
<dbReference type="Proteomes" id="UP000659698">
    <property type="component" value="Unassembled WGS sequence"/>
</dbReference>
<keyword evidence="1" id="KW-0732">Signal</keyword>
<dbReference type="CDD" id="cd14728">
    <property type="entry name" value="Ere-like"/>
    <property type="match status" value="1"/>
</dbReference>
<evidence type="ECO:0000313" key="2">
    <source>
        <dbReference type="EMBL" id="MBC3539717.1"/>
    </source>
</evidence>
<dbReference type="InterPro" id="IPR052036">
    <property type="entry name" value="Hydrolase/PRTase-associated"/>
</dbReference>
<feature type="signal peptide" evidence="1">
    <location>
        <begin position="1"/>
        <end position="23"/>
    </location>
</feature>
<dbReference type="InterPro" id="IPR007815">
    <property type="entry name" value="Emycin_Estase"/>
</dbReference>